<sequence>MISTEGPTGERQAMPRGRSLKRVPRSLRDNVGGKRWWSVWGERGETTREASTSRSIGVGDGSVLDISGTSSIQGPAGNKDKEGPATPDVASSGKADAGEATLEDKERGGHKKRLPYMGLAMLLGSHIAEKTKARIWKHEYVDVFKLLHRDRQAKEGSKEEEWELARRPRVPITMDNWTSAFLIFASIYCEKYPDRAIALFKYIDIIRKAQMHFGGFAWLSYDEEFRAR</sequence>
<protein>
    <submittedName>
        <fullName evidence="2">Uncharacterized protein</fullName>
    </submittedName>
</protein>
<gene>
    <name evidence="2" type="ORF">NDU88_002091</name>
</gene>
<dbReference type="PANTHER" id="PTHR35558:SF1">
    <property type="entry name" value="ENDONUCLEASE_EXONUCLEASE_PHOSPHATASE DOMAIN-CONTAINING PROTEIN"/>
    <property type="match status" value="1"/>
</dbReference>
<dbReference type="EMBL" id="JANPWB010000013">
    <property type="protein sequence ID" value="KAJ1104682.1"/>
    <property type="molecule type" value="Genomic_DNA"/>
</dbReference>
<accession>A0AAV7MMC1</accession>
<dbReference type="PANTHER" id="PTHR35558">
    <property type="entry name" value="SGNH_HYDRO DOMAIN-CONTAINING PROTEIN"/>
    <property type="match status" value="1"/>
</dbReference>
<comment type="caution">
    <text evidence="2">The sequence shown here is derived from an EMBL/GenBank/DDBJ whole genome shotgun (WGS) entry which is preliminary data.</text>
</comment>
<proteinExistence type="predicted"/>
<dbReference type="Proteomes" id="UP001066276">
    <property type="component" value="Chromosome 9"/>
</dbReference>
<name>A0AAV7MMC1_PLEWA</name>
<evidence type="ECO:0000313" key="2">
    <source>
        <dbReference type="EMBL" id="KAJ1104682.1"/>
    </source>
</evidence>
<dbReference type="AlphaFoldDB" id="A0AAV7MMC1"/>
<feature type="region of interest" description="Disordered" evidence="1">
    <location>
        <begin position="1"/>
        <end position="109"/>
    </location>
</feature>
<evidence type="ECO:0000256" key="1">
    <source>
        <dbReference type="SAM" id="MobiDB-lite"/>
    </source>
</evidence>
<evidence type="ECO:0000313" key="3">
    <source>
        <dbReference type="Proteomes" id="UP001066276"/>
    </source>
</evidence>
<keyword evidence="3" id="KW-1185">Reference proteome</keyword>
<organism evidence="2 3">
    <name type="scientific">Pleurodeles waltl</name>
    <name type="common">Iberian ribbed newt</name>
    <dbReference type="NCBI Taxonomy" id="8319"/>
    <lineage>
        <taxon>Eukaryota</taxon>
        <taxon>Metazoa</taxon>
        <taxon>Chordata</taxon>
        <taxon>Craniata</taxon>
        <taxon>Vertebrata</taxon>
        <taxon>Euteleostomi</taxon>
        <taxon>Amphibia</taxon>
        <taxon>Batrachia</taxon>
        <taxon>Caudata</taxon>
        <taxon>Salamandroidea</taxon>
        <taxon>Salamandridae</taxon>
        <taxon>Pleurodelinae</taxon>
        <taxon>Pleurodeles</taxon>
    </lineage>
</organism>
<reference evidence="2" key="1">
    <citation type="journal article" date="2022" name="bioRxiv">
        <title>Sequencing and chromosome-scale assembly of the giantPleurodeles waltlgenome.</title>
        <authorList>
            <person name="Brown T."/>
            <person name="Elewa A."/>
            <person name="Iarovenko S."/>
            <person name="Subramanian E."/>
            <person name="Araus A.J."/>
            <person name="Petzold A."/>
            <person name="Susuki M."/>
            <person name="Suzuki K.-i.T."/>
            <person name="Hayashi T."/>
            <person name="Toyoda A."/>
            <person name="Oliveira C."/>
            <person name="Osipova E."/>
            <person name="Leigh N.D."/>
            <person name="Simon A."/>
            <person name="Yun M.H."/>
        </authorList>
    </citation>
    <scope>NUCLEOTIDE SEQUENCE</scope>
    <source>
        <strain evidence="2">20211129_DDA</strain>
        <tissue evidence="2">Liver</tissue>
    </source>
</reference>